<feature type="chain" id="PRO_5002183310" evidence="3">
    <location>
        <begin position="23"/>
        <end position="418"/>
    </location>
</feature>
<organism evidence="4 5">
    <name type="scientific">Gynuella sunshinyii YC6258</name>
    <dbReference type="NCBI Taxonomy" id="1445510"/>
    <lineage>
        <taxon>Bacteria</taxon>
        <taxon>Pseudomonadati</taxon>
        <taxon>Pseudomonadota</taxon>
        <taxon>Gammaproteobacteria</taxon>
        <taxon>Oceanospirillales</taxon>
        <taxon>Saccharospirillaceae</taxon>
        <taxon>Gynuella</taxon>
    </lineage>
</organism>
<dbReference type="PATRIC" id="fig|1445510.3.peg.1211"/>
<dbReference type="RefSeq" id="WP_044616134.1">
    <property type="nucleotide sequence ID" value="NZ_CP007142.1"/>
</dbReference>
<name>A0A0C5V1B1_9GAMM</name>
<dbReference type="OrthoDB" id="9804061at2"/>
<dbReference type="PANTHER" id="PTHR43649">
    <property type="entry name" value="ARABINOSE-BINDING PROTEIN-RELATED"/>
    <property type="match status" value="1"/>
</dbReference>
<keyword evidence="4" id="KW-0813">Transport</keyword>
<dbReference type="InterPro" id="IPR006059">
    <property type="entry name" value="SBP"/>
</dbReference>
<feature type="signal peptide" evidence="3">
    <location>
        <begin position="1"/>
        <end position="22"/>
    </location>
</feature>
<evidence type="ECO:0000256" key="3">
    <source>
        <dbReference type="SAM" id="SignalP"/>
    </source>
</evidence>
<dbReference type="AlphaFoldDB" id="A0A0C5V1B1"/>
<accession>A0A0C5V1B1</accession>
<comment type="subcellular location">
    <subcellularLocation>
        <location evidence="1">Periplasm</location>
    </subcellularLocation>
</comment>
<keyword evidence="5" id="KW-1185">Reference proteome</keyword>
<dbReference type="InterPro" id="IPR050490">
    <property type="entry name" value="Bact_solute-bd_prot1"/>
</dbReference>
<evidence type="ECO:0000313" key="4">
    <source>
        <dbReference type="EMBL" id="AJQ93290.1"/>
    </source>
</evidence>
<dbReference type="Proteomes" id="UP000032266">
    <property type="component" value="Chromosome"/>
</dbReference>
<keyword evidence="4" id="KW-0762">Sugar transport</keyword>
<sequence length="418" mass="45986">MRIPTKLIAKLVLCFMPAIAWAAGKEITVWAWDPNFNIAIMKEAAERYKADHPDVKFKIVDFAKADVEQKLLTNLASGVTKALPDIVLIEDYNAQKYLQSFPGSFADLTKEIDYKNFAPYKVSLMTVNKKVYGIPFDTGVTGLFYRRDILEKAGYSEDDLKDLTWDRFIEIGKAVKEKTGTYMMSLDPNDSGILRIMMHSANSWFFDDKGHPALDSNPVLAESMSTVQKLFASGIVRPSNSWADWVSTFNQGEVATVTTGVWIIGSVKSVADQSGKWGVAPIPKLNIAGATHASNLGGSSWYVMNSSKAKKEAIDFLKTVYAGDTDFYQDILVQHGAVGTYLPSQTGPAYSTKDPFFGGQAEFLSFSEWLKNVPALNFGLYTYEVGDALVAQVPGLLQGGSVEQALKNAQRQAASLVQ</sequence>
<comment type="similarity">
    <text evidence="2">Belongs to the bacterial solute-binding protein 1 family.</text>
</comment>
<keyword evidence="3" id="KW-0732">Signal</keyword>
<dbReference type="KEGG" id="gsn:YC6258_01242"/>
<gene>
    <name evidence="4" type="ORF">YC6258_01242</name>
</gene>
<dbReference type="STRING" id="1445510.YC6258_01242"/>
<dbReference type="HOGENOM" id="CLU_031285_2_4_6"/>
<evidence type="ECO:0000256" key="2">
    <source>
        <dbReference type="ARBA" id="ARBA00008520"/>
    </source>
</evidence>
<evidence type="ECO:0000256" key="1">
    <source>
        <dbReference type="ARBA" id="ARBA00004418"/>
    </source>
</evidence>
<dbReference type="Gene3D" id="3.40.190.10">
    <property type="entry name" value="Periplasmic binding protein-like II"/>
    <property type="match status" value="1"/>
</dbReference>
<proteinExistence type="inferred from homology"/>
<evidence type="ECO:0000313" key="5">
    <source>
        <dbReference type="Proteomes" id="UP000032266"/>
    </source>
</evidence>
<dbReference type="Pfam" id="PF13416">
    <property type="entry name" value="SBP_bac_8"/>
    <property type="match status" value="1"/>
</dbReference>
<reference evidence="4 5" key="1">
    <citation type="submission" date="2014-01" db="EMBL/GenBank/DDBJ databases">
        <title>Full genme sequencing of cellulolytic bacterium Gynuella sunshinyii YC6258T gen. nov., sp. nov.</title>
        <authorList>
            <person name="Khan H."/>
            <person name="Chung E.J."/>
            <person name="Chung Y.R."/>
        </authorList>
    </citation>
    <scope>NUCLEOTIDE SEQUENCE [LARGE SCALE GENOMIC DNA]</scope>
    <source>
        <strain evidence="4 5">YC6258</strain>
    </source>
</reference>
<dbReference type="CDD" id="cd13585">
    <property type="entry name" value="PBP2_TMBP_like"/>
    <property type="match status" value="1"/>
</dbReference>
<dbReference type="SUPFAM" id="SSF53850">
    <property type="entry name" value="Periplasmic binding protein-like II"/>
    <property type="match status" value="1"/>
</dbReference>
<protein>
    <submittedName>
        <fullName evidence="4">ABC-type sugar transport system, periplasmic component</fullName>
    </submittedName>
</protein>
<dbReference type="GO" id="GO:0042597">
    <property type="term" value="C:periplasmic space"/>
    <property type="evidence" value="ECO:0007669"/>
    <property type="project" value="UniProtKB-SubCell"/>
</dbReference>
<dbReference type="PANTHER" id="PTHR43649:SF32">
    <property type="entry name" value="SUGAR BINDING SECRETED PROTEIN"/>
    <property type="match status" value="1"/>
</dbReference>
<dbReference type="EMBL" id="CP007142">
    <property type="protein sequence ID" value="AJQ93290.1"/>
    <property type="molecule type" value="Genomic_DNA"/>
</dbReference>